<organism evidence="2 3">
    <name type="scientific">Smittium mucronatum</name>
    <dbReference type="NCBI Taxonomy" id="133383"/>
    <lineage>
        <taxon>Eukaryota</taxon>
        <taxon>Fungi</taxon>
        <taxon>Fungi incertae sedis</taxon>
        <taxon>Zoopagomycota</taxon>
        <taxon>Kickxellomycotina</taxon>
        <taxon>Harpellomycetes</taxon>
        <taxon>Harpellales</taxon>
        <taxon>Legeriomycetaceae</taxon>
        <taxon>Smittium</taxon>
    </lineage>
</organism>
<dbReference type="AlphaFoldDB" id="A0A1R0H780"/>
<sequence length="983" mass="111916">MKISFLFVVGIIQQQIPNFFIYALILLLPNISRFLLNIYDFYTFKIRTLDSRVFSETFFDYDKYAKHYLGKTLSANRNGEKNSTYKKYLTNLITNLNNSVASKDSVDLDDFDPCSKLKYPLADSNDKSSPFEITLASNSLFVDVVDIQVDSSFSIYGTTESGSIYCWPINKEKSICESHNPKKPYINQLKDSKADPILISSTSNDVVSTKSRFTEVEDFTNSWSKTRIKSFVSKDGVPLKLSSHYTLIKDGLFSSWDSIGSTKFSQTSNIMLDTLEKPESLKSHSSKRSIDIDLQLESENILKELVVETQIDREGNYLAFITEKGKLGLYSTKYKKMIHVVSPVQKEQSPPNRKDETFLNNSPFFLDSRADSNTPFSSGYYYPKPEDNPCSTQKISYKLKIIDVLSGDLDLRSFISNHLKKGNTNKYVQTLGAILQTSSNSSYLKSTNNYFQELSGFNEDRKDLNGIDNLLFDWPPPDIGKKRENSHSIQTNSEIKDLRNKDVYHTGRIESIKLFSIEPDDYQNLQSNSNQDVVGNRSDTFFVASSCSNELVRICKVNISVINPNPKNCSKTYDLFSDIKLIFSTYQEGCDFIDLDANSGIVFGVRRTLSGQNLSSSFEPENEVFQKNHRYDYQDSIPRVTGNSNKPKSKKNSPKLPVHEQTSLRLSFLDIKHWVFALVRLIAIKIFNFIKSSKVVTFISNILRKVAIRYPQMEIIFLLFGSEKTISGRDGLYSKSSKSIESLFWATGENSSRRELVEDEYFETSNDIWELWTFDLKLWISNSRNTSDEFSISSKCSADFKKFSSEIPARTNIGPGLHLAPSGYHPRIMNFTMQIPRIKLNTDSILHSNFLSHQKENDRPLTAFPLYINHFPKVNSHQSIFYNENSTNIDLTVDVHDDLPKLKLYMPDEQSPSSSNIDTGFSIDLLGSESNHIVRSNNHLSTPVFSLPFGRIRDLKLVEGITSKSRKMVVALACGNTVKLVSF</sequence>
<dbReference type="Proteomes" id="UP000187455">
    <property type="component" value="Unassembled WGS sequence"/>
</dbReference>
<evidence type="ECO:0000313" key="2">
    <source>
        <dbReference type="EMBL" id="OLY84934.1"/>
    </source>
</evidence>
<dbReference type="EMBL" id="LSSL01000299">
    <property type="protein sequence ID" value="OLY84934.1"/>
    <property type="molecule type" value="Genomic_DNA"/>
</dbReference>
<reference evidence="2 3" key="1">
    <citation type="journal article" date="2016" name="Mol. Biol. Evol.">
        <title>Genome-Wide Survey of Gut Fungi (Harpellales) Reveals the First Horizontally Transferred Ubiquitin Gene from a Mosquito Host.</title>
        <authorList>
            <person name="Wang Y."/>
            <person name="White M.M."/>
            <person name="Kvist S."/>
            <person name="Moncalvo J.M."/>
        </authorList>
    </citation>
    <scope>NUCLEOTIDE SEQUENCE [LARGE SCALE GENOMIC DNA]</scope>
    <source>
        <strain evidence="2 3">ALG-7-W6</strain>
    </source>
</reference>
<keyword evidence="3" id="KW-1185">Reference proteome</keyword>
<name>A0A1R0H780_9FUNG</name>
<feature type="region of interest" description="Disordered" evidence="1">
    <location>
        <begin position="635"/>
        <end position="657"/>
    </location>
</feature>
<evidence type="ECO:0000313" key="3">
    <source>
        <dbReference type="Proteomes" id="UP000187455"/>
    </source>
</evidence>
<evidence type="ECO:0000256" key="1">
    <source>
        <dbReference type="SAM" id="MobiDB-lite"/>
    </source>
</evidence>
<comment type="caution">
    <text evidence="2">The sequence shown here is derived from an EMBL/GenBank/DDBJ whole genome shotgun (WGS) entry which is preliminary data.</text>
</comment>
<proteinExistence type="predicted"/>
<accession>A0A1R0H780</accession>
<gene>
    <name evidence="2" type="ORF">AYI68_g891</name>
</gene>
<dbReference type="OrthoDB" id="5628677at2759"/>
<protein>
    <submittedName>
        <fullName evidence="2">Uncharacterized protein</fullName>
    </submittedName>
</protein>